<sequence length="143" mass="16342">MTNNFEMVLGKGGFGTVYHGYLDDTQVAVKNQLKDTRNFKPRIHHKTLTALVGYCDEGTNMELIYVFMANGNIETNLSENQAHMLTWEGRLRRATEAAQGKPMIEKSIKRTHISRWVESMVSKADIRKIVDPRLPRDFDINSA</sequence>
<organism evidence="1 2">
    <name type="scientific">Pistacia integerrima</name>
    <dbReference type="NCBI Taxonomy" id="434235"/>
    <lineage>
        <taxon>Eukaryota</taxon>
        <taxon>Viridiplantae</taxon>
        <taxon>Streptophyta</taxon>
        <taxon>Embryophyta</taxon>
        <taxon>Tracheophyta</taxon>
        <taxon>Spermatophyta</taxon>
        <taxon>Magnoliopsida</taxon>
        <taxon>eudicotyledons</taxon>
        <taxon>Gunneridae</taxon>
        <taxon>Pentapetalae</taxon>
        <taxon>rosids</taxon>
        <taxon>malvids</taxon>
        <taxon>Sapindales</taxon>
        <taxon>Anacardiaceae</taxon>
        <taxon>Pistacia</taxon>
    </lineage>
</organism>
<gene>
    <name evidence="1" type="ORF">Pint_28791</name>
</gene>
<dbReference type="EMBL" id="CM047750">
    <property type="protein sequence ID" value="KAJ0006697.1"/>
    <property type="molecule type" value="Genomic_DNA"/>
</dbReference>
<protein>
    <submittedName>
        <fullName evidence="1">Uncharacterized protein</fullName>
    </submittedName>
</protein>
<reference evidence="2" key="1">
    <citation type="journal article" date="2023" name="G3 (Bethesda)">
        <title>Genome assembly and association tests identify interacting loci associated with vigor, precocity, and sex in interspecific pistachio rootstocks.</title>
        <authorList>
            <person name="Palmer W."/>
            <person name="Jacygrad E."/>
            <person name="Sagayaradj S."/>
            <person name="Cavanaugh K."/>
            <person name="Han R."/>
            <person name="Bertier L."/>
            <person name="Beede B."/>
            <person name="Kafkas S."/>
            <person name="Golino D."/>
            <person name="Preece J."/>
            <person name="Michelmore R."/>
        </authorList>
    </citation>
    <scope>NUCLEOTIDE SEQUENCE [LARGE SCALE GENOMIC DNA]</scope>
</reference>
<evidence type="ECO:0000313" key="2">
    <source>
        <dbReference type="Proteomes" id="UP001163603"/>
    </source>
</evidence>
<comment type="caution">
    <text evidence="1">The sequence shown here is derived from an EMBL/GenBank/DDBJ whole genome shotgun (WGS) entry which is preliminary data.</text>
</comment>
<evidence type="ECO:0000313" key="1">
    <source>
        <dbReference type="EMBL" id="KAJ0006697.1"/>
    </source>
</evidence>
<dbReference type="Proteomes" id="UP001163603">
    <property type="component" value="Chromosome 15"/>
</dbReference>
<accession>A0ACC0WX33</accession>
<proteinExistence type="predicted"/>
<keyword evidence="2" id="KW-1185">Reference proteome</keyword>
<name>A0ACC0WX33_9ROSI</name>